<organism evidence="2 3">
    <name type="scientific">Geomesophilobacter sediminis</name>
    <dbReference type="NCBI Taxonomy" id="2798584"/>
    <lineage>
        <taxon>Bacteria</taxon>
        <taxon>Pseudomonadati</taxon>
        <taxon>Thermodesulfobacteriota</taxon>
        <taxon>Desulfuromonadia</taxon>
        <taxon>Geobacterales</taxon>
        <taxon>Geobacteraceae</taxon>
        <taxon>Geomesophilobacter</taxon>
    </lineage>
</organism>
<comment type="caution">
    <text evidence="2">The sequence shown here is derived from an EMBL/GenBank/DDBJ whole genome shotgun (WGS) entry which is preliminary data.</text>
</comment>
<dbReference type="EMBL" id="JAEMHM010000011">
    <property type="protein sequence ID" value="MBJ6725981.1"/>
    <property type="molecule type" value="Genomic_DNA"/>
</dbReference>
<name>A0A8J7J8L1_9BACT</name>
<gene>
    <name evidence="2" type="ORF">JFN93_14785</name>
</gene>
<proteinExistence type="predicted"/>
<evidence type="ECO:0008006" key="4">
    <source>
        <dbReference type="Google" id="ProtNLM"/>
    </source>
</evidence>
<protein>
    <recommendedName>
        <fullName evidence="4">Lipoprotein</fullName>
    </recommendedName>
</protein>
<sequence>MKSIKSAGLIGLALFALALSGCGSGGGSAAQPTAAVLKLSTSGTLPSGTALSGIHVEVDLPSGVTVNTDNSGGVASGVVTPSGVASQCSIAAETFTPASGGTPAKLSFFVLSSAPGFGAGEFATVNCKITTGTPKATDFSLPEAEFNPADLSNQPVAALTPSFTADIR</sequence>
<dbReference type="RefSeq" id="WP_199384869.1">
    <property type="nucleotide sequence ID" value="NZ_JAEMHM010000011.1"/>
</dbReference>
<evidence type="ECO:0000256" key="1">
    <source>
        <dbReference type="SAM" id="SignalP"/>
    </source>
</evidence>
<feature type="signal peptide" evidence="1">
    <location>
        <begin position="1"/>
        <end position="29"/>
    </location>
</feature>
<reference evidence="2" key="1">
    <citation type="submission" date="2020-12" db="EMBL/GenBank/DDBJ databases">
        <title>Geomonas sp. Red875, isolated from river sediment.</title>
        <authorList>
            <person name="Xu Z."/>
            <person name="Zhang Z."/>
            <person name="Masuda Y."/>
            <person name="Itoh H."/>
            <person name="Senoo K."/>
        </authorList>
    </citation>
    <scope>NUCLEOTIDE SEQUENCE</scope>
    <source>
        <strain evidence="2">Red875</strain>
    </source>
</reference>
<evidence type="ECO:0000313" key="3">
    <source>
        <dbReference type="Proteomes" id="UP000636888"/>
    </source>
</evidence>
<evidence type="ECO:0000313" key="2">
    <source>
        <dbReference type="EMBL" id="MBJ6725981.1"/>
    </source>
</evidence>
<dbReference type="PROSITE" id="PS51257">
    <property type="entry name" value="PROKAR_LIPOPROTEIN"/>
    <property type="match status" value="1"/>
</dbReference>
<keyword evidence="3" id="KW-1185">Reference proteome</keyword>
<accession>A0A8J7J8L1</accession>
<feature type="chain" id="PRO_5035296599" description="Lipoprotein" evidence="1">
    <location>
        <begin position="30"/>
        <end position="168"/>
    </location>
</feature>
<keyword evidence="1" id="KW-0732">Signal</keyword>
<dbReference type="AlphaFoldDB" id="A0A8J7J8L1"/>
<dbReference type="Proteomes" id="UP000636888">
    <property type="component" value="Unassembled WGS sequence"/>
</dbReference>